<evidence type="ECO:0000313" key="9">
    <source>
        <dbReference type="RefSeq" id="XP_065645117.1"/>
    </source>
</evidence>
<dbReference type="InterPro" id="IPR038765">
    <property type="entry name" value="Papain-like_cys_pep_sf"/>
</dbReference>
<dbReference type="SMART" id="SM00720">
    <property type="entry name" value="calpain_III"/>
    <property type="match status" value="1"/>
</dbReference>
<reference evidence="9" key="2">
    <citation type="submission" date="2025-08" db="UniProtKB">
        <authorList>
            <consortium name="RefSeq"/>
        </authorList>
    </citation>
    <scope>IDENTIFICATION</scope>
</reference>
<feature type="domain" description="Calpain catalytic" evidence="7">
    <location>
        <begin position="24"/>
        <end position="340"/>
    </location>
</feature>
<dbReference type="PANTHER" id="PTHR10183">
    <property type="entry name" value="CALPAIN"/>
    <property type="match status" value="1"/>
</dbReference>
<dbReference type="Gene3D" id="2.60.40.150">
    <property type="entry name" value="C2 domain"/>
    <property type="match status" value="1"/>
</dbReference>
<keyword evidence="2 5" id="KW-0645">Protease</keyword>
<dbReference type="InterPro" id="IPR036213">
    <property type="entry name" value="Calpain_III_sf"/>
</dbReference>
<dbReference type="Gene3D" id="3.90.70.10">
    <property type="entry name" value="Cysteine proteinases"/>
    <property type="match status" value="1"/>
</dbReference>
<feature type="domain" description="C2" evidence="6">
    <location>
        <begin position="492"/>
        <end position="609"/>
    </location>
</feature>
<dbReference type="RefSeq" id="XP_065645117.1">
    <property type="nucleotide sequence ID" value="XM_065789045.1"/>
</dbReference>
<dbReference type="PROSITE" id="PS50004">
    <property type="entry name" value="C2"/>
    <property type="match status" value="1"/>
</dbReference>
<evidence type="ECO:0000256" key="2">
    <source>
        <dbReference type="ARBA" id="ARBA00022670"/>
    </source>
</evidence>
<comment type="similarity">
    <text evidence="1">Belongs to the peptidase C2 family.</text>
</comment>
<sequence>MRYTYYKNQQYDRIKSQCLTNKKLFEDPEFPASDESLFFSKPTFSAVWKRPGEICDDPQMFVDGASSADVTQGRVGNCWFVAAAASLALEKDLYTKVIPNHKTLTFKSVKPEDYLGIFRFRFWRFGEWIEVVIDDRLPTINGELIYVKSKSKNEFWSALLEKAYAKLAGSYEALEAGNPADALVDFTGGVSETIDLVKEDYHNNFDKKMALHAKLRKLMERKSMSSASIKVTNRNEMELQLDTGLIKGHAYGISAVKKITLGQNFFSSFNTETLYLVKLRNPWGEKEWNGAWSDGSAEWKKLSVKEREKLGIKNENDGEFWMSFDDFCKHFTNITICMLVNTSVISFNKTYHEGSLKSKWEGNSAGGCVNNKETFLRNPQFRFDMTTKATDVAFISLMQPDRRSEKVKGKGENLTIGMMIFRVEANRIYRIHQNYDKAGNSTFINSREIFIRLDLDPGRYVVIPSTFEAGINGNFLLRVYTDQSNSLRQLTEDAPVPGCCPFIPWCAPAHLQVSVIVTAVNNLKKKGSTSMTVDPYCIIECEGCSVRTPVVTDNLNPTFNYGGIFYLRKPESLLKIQVWDANTLVPDTFLGEINNAIEVNNKTVLETHSLMERKGRDGAVSKAEGTISFKITTSNNLTFL</sequence>
<evidence type="ECO:0000256" key="5">
    <source>
        <dbReference type="PROSITE-ProRule" id="PRU00239"/>
    </source>
</evidence>
<dbReference type="SUPFAM" id="SSF49758">
    <property type="entry name" value="Calpain large subunit, middle domain (domain III)"/>
    <property type="match status" value="1"/>
</dbReference>
<organism evidence="8 9">
    <name type="scientific">Hydra vulgaris</name>
    <name type="common">Hydra</name>
    <name type="synonym">Hydra attenuata</name>
    <dbReference type="NCBI Taxonomy" id="6087"/>
    <lineage>
        <taxon>Eukaryota</taxon>
        <taxon>Metazoa</taxon>
        <taxon>Cnidaria</taxon>
        <taxon>Hydrozoa</taxon>
        <taxon>Hydroidolina</taxon>
        <taxon>Anthoathecata</taxon>
        <taxon>Aplanulata</taxon>
        <taxon>Hydridae</taxon>
        <taxon>Hydra</taxon>
    </lineage>
</organism>
<feature type="active site" evidence="5">
    <location>
        <position position="249"/>
    </location>
</feature>
<evidence type="ECO:0000256" key="3">
    <source>
        <dbReference type="ARBA" id="ARBA00022801"/>
    </source>
</evidence>
<dbReference type="Pfam" id="PF00168">
    <property type="entry name" value="C2"/>
    <property type="match status" value="1"/>
</dbReference>
<dbReference type="InterPro" id="IPR033883">
    <property type="entry name" value="C2_III"/>
</dbReference>
<evidence type="ECO:0000259" key="7">
    <source>
        <dbReference type="PROSITE" id="PS50203"/>
    </source>
</evidence>
<evidence type="ECO:0000259" key="6">
    <source>
        <dbReference type="PROSITE" id="PS50004"/>
    </source>
</evidence>
<evidence type="ECO:0000313" key="8">
    <source>
        <dbReference type="Proteomes" id="UP001652625"/>
    </source>
</evidence>
<keyword evidence="4 5" id="KW-0788">Thiol protease</keyword>
<dbReference type="Proteomes" id="UP001652625">
    <property type="component" value="Chromosome 01"/>
</dbReference>
<dbReference type="SUPFAM" id="SSF49562">
    <property type="entry name" value="C2 domain (Calcium/lipid-binding domain, CaLB)"/>
    <property type="match status" value="1"/>
</dbReference>
<evidence type="ECO:0000256" key="1">
    <source>
        <dbReference type="ARBA" id="ARBA00007623"/>
    </source>
</evidence>
<evidence type="ECO:0000256" key="4">
    <source>
        <dbReference type="ARBA" id="ARBA00022807"/>
    </source>
</evidence>
<dbReference type="InterPro" id="IPR000008">
    <property type="entry name" value="C2_dom"/>
</dbReference>
<dbReference type="InterPro" id="IPR001300">
    <property type="entry name" value="Peptidase_C2_calpain_cat"/>
</dbReference>
<protein>
    <submittedName>
        <fullName evidence="9">Calpain-5 isoform X2</fullName>
    </submittedName>
</protein>
<keyword evidence="8" id="KW-1185">Reference proteome</keyword>
<dbReference type="Gene3D" id="2.60.120.380">
    <property type="match status" value="1"/>
</dbReference>
<dbReference type="PRINTS" id="PR00704">
    <property type="entry name" value="CALPAIN"/>
</dbReference>
<dbReference type="CDD" id="cd04046">
    <property type="entry name" value="C2_Calpain"/>
    <property type="match status" value="1"/>
</dbReference>
<gene>
    <name evidence="9" type="primary">LOC100207933</name>
</gene>
<dbReference type="PANTHER" id="PTHR10183:SF379">
    <property type="entry name" value="CALPAIN-5"/>
    <property type="match status" value="1"/>
</dbReference>
<feature type="active site" evidence="5">
    <location>
        <position position="281"/>
    </location>
</feature>
<dbReference type="InterPro" id="IPR022684">
    <property type="entry name" value="Calpain_cysteine_protease"/>
</dbReference>
<dbReference type="GeneID" id="100207933"/>
<dbReference type="Pfam" id="PF01067">
    <property type="entry name" value="Calpain_III"/>
    <property type="match status" value="1"/>
</dbReference>
<dbReference type="InterPro" id="IPR033884">
    <property type="entry name" value="C2_Calpain"/>
</dbReference>
<dbReference type="InterPro" id="IPR000169">
    <property type="entry name" value="Pept_cys_AS"/>
</dbReference>
<dbReference type="InterPro" id="IPR035892">
    <property type="entry name" value="C2_domain_sf"/>
</dbReference>
<dbReference type="CDD" id="cd00044">
    <property type="entry name" value="CysPc"/>
    <property type="match status" value="1"/>
</dbReference>
<dbReference type="Pfam" id="PF00648">
    <property type="entry name" value="Peptidase_C2"/>
    <property type="match status" value="1"/>
</dbReference>
<keyword evidence="3 5" id="KW-0378">Hydrolase</keyword>
<proteinExistence type="inferred from homology"/>
<accession>A0ABM4B8C6</accession>
<dbReference type="SUPFAM" id="SSF54001">
    <property type="entry name" value="Cysteine proteinases"/>
    <property type="match status" value="1"/>
</dbReference>
<dbReference type="PROSITE" id="PS00139">
    <property type="entry name" value="THIOL_PROTEASE_CYS"/>
    <property type="match status" value="1"/>
</dbReference>
<dbReference type="PROSITE" id="PS50203">
    <property type="entry name" value="CALPAIN_CAT"/>
    <property type="match status" value="1"/>
</dbReference>
<dbReference type="CDD" id="cd00214">
    <property type="entry name" value="Calpain_III"/>
    <property type="match status" value="1"/>
</dbReference>
<dbReference type="SMART" id="SM00230">
    <property type="entry name" value="CysPc"/>
    <property type="match status" value="1"/>
</dbReference>
<dbReference type="InterPro" id="IPR022683">
    <property type="entry name" value="Calpain_III"/>
</dbReference>
<feature type="active site" evidence="5">
    <location>
        <position position="78"/>
    </location>
</feature>
<dbReference type="SMART" id="SM00239">
    <property type="entry name" value="C2"/>
    <property type="match status" value="1"/>
</dbReference>
<dbReference type="InterPro" id="IPR022682">
    <property type="entry name" value="Calpain_domain_III"/>
</dbReference>
<name>A0ABM4B8C6_HYDVU</name>
<reference evidence="8" key="1">
    <citation type="submission" date="2025-05" db="UniProtKB">
        <authorList>
            <consortium name="RefSeq"/>
        </authorList>
    </citation>
    <scope>NUCLEOTIDE SEQUENCE [LARGE SCALE GENOMIC DNA]</scope>
</reference>